<proteinExistence type="predicted"/>
<dbReference type="InterPro" id="IPR023346">
    <property type="entry name" value="Lysozyme-like_dom_sf"/>
</dbReference>
<feature type="region of interest" description="Disordered" evidence="1">
    <location>
        <begin position="1"/>
        <end position="38"/>
    </location>
</feature>
<sequence length="267" mass="27989">MAGHRSPRGARTPPRTAGPKPARHNAAHRPPPSVGPAFGTTALATAAAVGAVATGTFTALIPTPGDGTITTAAADENPFQAVLAANSDALKTATVNTAVLPVDYADDIEEQGGDDQLALLDKASTLAAQLAELHAKQAREQAERDRIDTVIEHGGLDGWIAEALRIMDLPQSLSPKLERIIMKESGGNPRAINNWDSNARRGTPSQGLMQTIPSTFRAYVHPDLADRPITDPVANITAGVRYMIANYGLDTLEAGGRTNSAGNYVGY</sequence>
<dbReference type="Proteomes" id="UP001597145">
    <property type="component" value="Unassembled WGS sequence"/>
</dbReference>
<organism evidence="3 4">
    <name type="scientific">Pseudonocardia aurantiaca</name>
    <dbReference type="NCBI Taxonomy" id="75290"/>
    <lineage>
        <taxon>Bacteria</taxon>
        <taxon>Bacillati</taxon>
        <taxon>Actinomycetota</taxon>
        <taxon>Actinomycetes</taxon>
        <taxon>Pseudonocardiales</taxon>
        <taxon>Pseudonocardiaceae</taxon>
        <taxon>Pseudonocardia</taxon>
    </lineage>
</organism>
<dbReference type="EMBL" id="JBHUCP010000025">
    <property type="protein sequence ID" value="MFD1533544.1"/>
    <property type="molecule type" value="Genomic_DNA"/>
</dbReference>
<accession>A0ABW4FSN8</accession>
<protein>
    <submittedName>
        <fullName evidence="3">Transglycosylase SLT domain-containing protein</fullName>
    </submittedName>
</protein>
<evidence type="ECO:0000313" key="3">
    <source>
        <dbReference type="EMBL" id="MFD1533544.1"/>
    </source>
</evidence>
<dbReference type="InterPro" id="IPR008258">
    <property type="entry name" value="Transglycosylase_SLT_dom_1"/>
</dbReference>
<dbReference type="RefSeq" id="WP_343985535.1">
    <property type="nucleotide sequence ID" value="NZ_BAAAJG010000026.1"/>
</dbReference>
<evidence type="ECO:0000313" key="4">
    <source>
        <dbReference type="Proteomes" id="UP001597145"/>
    </source>
</evidence>
<gene>
    <name evidence="3" type="ORF">ACFSCY_29375</name>
</gene>
<dbReference type="SUPFAM" id="SSF53955">
    <property type="entry name" value="Lysozyme-like"/>
    <property type="match status" value="1"/>
</dbReference>
<name>A0ABW4FSN8_9PSEU</name>
<keyword evidence="4" id="KW-1185">Reference proteome</keyword>
<evidence type="ECO:0000259" key="2">
    <source>
        <dbReference type="Pfam" id="PF01464"/>
    </source>
</evidence>
<dbReference type="Pfam" id="PF01464">
    <property type="entry name" value="SLT"/>
    <property type="match status" value="1"/>
</dbReference>
<reference evidence="4" key="1">
    <citation type="journal article" date="2019" name="Int. J. Syst. Evol. Microbiol.">
        <title>The Global Catalogue of Microorganisms (GCM) 10K type strain sequencing project: providing services to taxonomists for standard genome sequencing and annotation.</title>
        <authorList>
            <consortium name="The Broad Institute Genomics Platform"/>
            <consortium name="The Broad Institute Genome Sequencing Center for Infectious Disease"/>
            <person name="Wu L."/>
            <person name="Ma J."/>
        </authorList>
    </citation>
    <scope>NUCLEOTIDE SEQUENCE [LARGE SCALE GENOMIC DNA]</scope>
    <source>
        <strain evidence="4">JCM 12165</strain>
    </source>
</reference>
<feature type="domain" description="Transglycosylase SLT" evidence="2">
    <location>
        <begin position="177"/>
        <end position="247"/>
    </location>
</feature>
<dbReference type="Gene3D" id="1.10.530.10">
    <property type="match status" value="1"/>
</dbReference>
<evidence type="ECO:0000256" key="1">
    <source>
        <dbReference type="SAM" id="MobiDB-lite"/>
    </source>
</evidence>
<comment type="caution">
    <text evidence="3">The sequence shown here is derived from an EMBL/GenBank/DDBJ whole genome shotgun (WGS) entry which is preliminary data.</text>
</comment>